<accession>A0A2K8Q262</accession>
<evidence type="ECO:0000313" key="3">
    <source>
        <dbReference type="EMBL" id="QBQ17442.1"/>
    </source>
</evidence>
<dbReference type="EMBL" id="WTTO01000050">
    <property type="protein sequence ID" value="NAR74497.1"/>
    <property type="molecule type" value="Genomic_DNA"/>
</dbReference>
<organism evidence="2 6">
    <name type="scientific">Acinetobacter haemolyticus</name>
    <dbReference type="NCBI Taxonomy" id="29430"/>
    <lineage>
        <taxon>Bacteria</taxon>
        <taxon>Pseudomonadati</taxon>
        <taxon>Pseudomonadota</taxon>
        <taxon>Gammaproteobacteria</taxon>
        <taxon>Moraxellales</taxon>
        <taxon>Moraxellaceae</taxon>
        <taxon>Acinetobacter</taxon>
    </lineage>
</organism>
<sequence>MYNTEIPKNIQLPSSKKLIKSTVIAAISAVVVLVTCVMPAEYGIDPTGIGKAIGLVEMGEIKQSLAKEAEQGLGENTGGFAEEFDISGQDTSVSEATQALGQTEANTKVSNESEPAKMIPAVTKESISIDLKAGQATEVKLAMPKGASVNFDWKTSGGGLNFDTHGDPVNAPKDFYHGYGKGRNETQQSGTLTAAFDGKHGWFWRNRNKESVTVTLTVEGQFSEIKRIF</sequence>
<dbReference type="AlphaFoldDB" id="A0A2K8Q262"/>
<dbReference type="EMBL" id="CP031976">
    <property type="protein sequence ID" value="QHI14679.1"/>
    <property type="molecule type" value="Genomic_DNA"/>
</dbReference>
<keyword evidence="1" id="KW-1133">Transmembrane helix</keyword>
<dbReference type="RefSeq" id="WP_023187996.1">
    <property type="nucleotide sequence ID" value="NZ_BKQF01000063.1"/>
</dbReference>
<evidence type="ECO:0000313" key="2">
    <source>
        <dbReference type="EMBL" id="NAR74497.1"/>
    </source>
</evidence>
<dbReference type="Proteomes" id="UP000294395">
    <property type="component" value="Chromosome"/>
</dbReference>
<keyword evidence="1 2" id="KW-0812">Transmembrane</keyword>
<dbReference type="Proteomes" id="UP000463868">
    <property type="component" value="Chromosome"/>
</dbReference>
<reference evidence="3 5" key="2">
    <citation type="submission" date="2019-03" db="EMBL/GenBank/DDBJ databases">
        <title>Complete genome sequence of two outbreak-associated Acinetobacter haemolyticus strains.</title>
        <authorList>
            <person name="Bai L."/>
            <person name="Zhang S.-C."/>
            <person name="Deng Y."/>
            <person name="Song C.-C."/>
            <person name="Kang G.-B."/>
            <person name="Dong Y."/>
            <person name="Wang Y."/>
            <person name="Gao F."/>
            <person name="Huang H."/>
        </authorList>
    </citation>
    <scope>NUCLEOTIDE SEQUENCE [LARGE SCALE GENOMIC DNA]</scope>
    <source>
        <strain evidence="3 5">TJR01</strain>
    </source>
</reference>
<reference evidence="4 7" key="1">
    <citation type="submission" date="2018-08" db="EMBL/GenBank/DDBJ databases">
        <title>Analysis of the genomic diversity of Mexican Acinetobacter haemolyticus clinical isolates.</title>
        <authorList>
            <person name="Castro-Jaimes S."/>
            <person name="Cevallos M.A."/>
        </authorList>
    </citation>
    <scope>NUCLEOTIDE SEQUENCE [LARGE SCALE GENOMIC DNA]</scope>
    <source>
        <strain evidence="4 7">AN43</strain>
    </source>
</reference>
<evidence type="ECO:0000313" key="4">
    <source>
        <dbReference type="EMBL" id="QHI14679.1"/>
    </source>
</evidence>
<evidence type="ECO:0000313" key="7">
    <source>
        <dbReference type="Proteomes" id="UP000463868"/>
    </source>
</evidence>
<dbReference type="EMBL" id="CP038009">
    <property type="protein sequence ID" value="QBQ17442.1"/>
    <property type="molecule type" value="Genomic_DNA"/>
</dbReference>
<proteinExistence type="predicted"/>
<name>A0A2K8Q262_ACIHA</name>
<gene>
    <name evidence="4" type="ORF">AhaeAN43_15635</name>
    <name evidence="3" type="ORF">AHTJR_14695</name>
    <name evidence="2" type="ORF">GPS52_13605</name>
</gene>
<feature type="transmembrane region" description="Helical" evidence="1">
    <location>
        <begin position="21"/>
        <end position="40"/>
    </location>
</feature>
<keyword evidence="1" id="KW-0472">Membrane</keyword>
<dbReference type="Proteomes" id="UP000451048">
    <property type="component" value="Unassembled WGS sequence"/>
</dbReference>
<reference evidence="2 6" key="3">
    <citation type="submission" date="2019-12" db="EMBL/GenBank/DDBJ databases">
        <title>Acinetobacter haemolyticus comparative genomics.</title>
        <authorList>
            <person name="Castro-Jaimes S."/>
            <person name="Bello-Lopez E."/>
            <person name="Velazquez-Acosta C."/>
            <person name="Volkow-Fernandez P."/>
            <person name="Lozano-Zarain P."/>
            <person name="Castillo Ramirez S."/>
            <person name="Cevallos M.A."/>
        </authorList>
    </citation>
    <scope>NUCLEOTIDE SEQUENCE [LARGE SCALE GENOMIC DNA]</scope>
    <source>
        <strain evidence="2 6">AN10</strain>
    </source>
</reference>
<evidence type="ECO:0000313" key="6">
    <source>
        <dbReference type="Proteomes" id="UP000451048"/>
    </source>
</evidence>
<evidence type="ECO:0000256" key="1">
    <source>
        <dbReference type="SAM" id="Phobius"/>
    </source>
</evidence>
<evidence type="ECO:0000313" key="5">
    <source>
        <dbReference type="Proteomes" id="UP000294395"/>
    </source>
</evidence>
<protein>
    <submittedName>
        <fullName evidence="2">Transmembrane anchor protein</fullName>
    </submittedName>
</protein>